<name>A0A2R5FWL5_NOSCO</name>
<evidence type="ECO:0000256" key="1">
    <source>
        <dbReference type="SAM" id="Phobius"/>
    </source>
</evidence>
<keyword evidence="4" id="KW-1185">Reference proteome</keyword>
<dbReference type="AlphaFoldDB" id="A0A2R5FWL5"/>
<dbReference type="OrthoDB" id="503788at2"/>
<proteinExistence type="predicted"/>
<dbReference type="PANTHER" id="PTHR46825">
    <property type="entry name" value="D-ALANYL-D-ALANINE-CARBOXYPEPTIDASE/ENDOPEPTIDASE AMPH"/>
    <property type="match status" value="1"/>
</dbReference>
<dbReference type="EMBL" id="BDUD01000001">
    <property type="protein sequence ID" value="GBG20044.1"/>
    <property type="molecule type" value="Genomic_DNA"/>
</dbReference>
<evidence type="ECO:0000259" key="2">
    <source>
        <dbReference type="Pfam" id="PF00144"/>
    </source>
</evidence>
<keyword evidence="1" id="KW-1133">Transmembrane helix</keyword>
<dbReference type="Proteomes" id="UP000245124">
    <property type="component" value="Unassembled WGS sequence"/>
</dbReference>
<dbReference type="SUPFAM" id="SSF56601">
    <property type="entry name" value="beta-lactamase/transpeptidase-like"/>
    <property type="match status" value="1"/>
</dbReference>
<protein>
    <submittedName>
        <fullName evidence="3">Beta-lactamase</fullName>
    </submittedName>
</protein>
<dbReference type="Pfam" id="PF00144">
    <property type="entry name" value="Beta-lactamase"/>
    <property type="match status" value="1"/>
</dbReference>
<evidence type="ECO:0000313" key="3">
    <source>
        <dbReference type="EMBL" id="GBG20044.1"/>
    </source>
</evidence>
<dbReference type="InterPro" id="IPR050491">
    <property type="entry name" value="AmpC-like"/>
</dbReference>
<keyword evidence="1" id="KW-0812">Transmembrane</keyword>
<dbReference type="PANTHER" id="PTHR46825:SF8">
    <property type="entry name" value="BETA-LACTAMASE-RELATED"/>
    <property type="match status" value="1"/>
</dbReference>
<accession>A0A2R5FWL5</accession>
<comment type="caution">
    <text evidence="3">The sequence shown here is derived from an EMBL/GenBank/DDBJ whole genome shotgun (WGS) entry which is preliminary data.</text>
</comment>
<dbReference type="Gene3D" id="3.40.710.10">
    <property type="entry name" value="DD-peptidase/beta-lactamase superfamily"/>
    <property type="match status" value="1"/>
</dbReference>
<dbReference type="InterPro" id="IPR001466">
    <property type="entry name" value="Beta-lactam-related"/>
</dbReference>
<evidence type="ECO:0000313" key="4">
    <source>
        <dbReference type="Proteomes" id="UP000245124"/>
    </source>
</evidence>
<dbReference type="InterPro" id="IPR012338">
    <property type="entry name" value="Beta-lactam/transpept-like"/>
</dbReference>
<organism evidence="3 4">
    <name type="scientific">Nostoc commune NIES-4072</name>
    <dbReference type="NCBI Taxonomy" id="2005467"/>
    <lineage>
        <taxon>Bacteria</taxon>
        <taxon>Bacillati</taxon>
        <taxon>Cyanobacteriota</taxon>
        <taxon>Cyanophyceae</taxon>
        <taxon>Nostocales</taxon>
        <taxon>Nostocaceae</taxon>
        <taxon>Nostoc</taxon>
    </lineage>
</organism>
<gene>
    <name evidence="3" type="ORF">NIES4072_37130</name>
</gene>
<reference evidence="3 4" key="1">
    <citation type="submission" date="2017-06" db="EMBL/GenBank/DDBJ databases">
        <title>Genome sequencing of cyanobaciteial culture collection at National Institute for Environmental Studies (NIES).</title>
        <authorList>
            <person name="Hirose Y."/>
            <person name="Shimura Y."/>
            <person name="Fujisawa T."/>
            <person name="Nakamura Y."/>
            <person name="Kawachi M."/>
        </authorList>
    </citation>
    <scope>NUCLEOTIDE SEQUENCE [LARGE SCALE GENOMIC DNA]</scope>
    <source>
        <strain evidence="3 4">NIES-4072</strain>
    </source>
</reference>
<keyword evidence="1" id="KW-0472">Membrane</keyword>
<feature type="domain" description="Beta-lactamase-related" evidence="2">
    <location>
        <begin position="58"/>
        <end position="376"/>
    </location>
</feature>
<sequence>MNLRFLAFRKILFAIVFVISLGFTGYLVANNISQRIIGKSLAKQVISTSTVGKSSQLQKLLNEIVVEQKIPGAVMYINTPKGSWLGASGVNSLSTKTRMKPTDGFSIASMSKTFMAVVVLKLVEQGKIELDQAIATYLPRDISPHIVNSDKITVRQLLNHTSGVAEYLDTKEFIQATAKRSRSQPWTAREAIKYMYQEQPKANPGEKFIYTDCNYILLELIVENITRGTLAQAIRSQILKPLGLKHTFTELREPTIGEVATGYGDRNKDGKLDSYAQVNDGNGLGDGGLVSTAEDLAKFSKALFVKKTLLSPKMMKEMLKFKDNGEGYSYGLGVERFSSPLAKAIGHTGIAYGFATLLAYLPNQNTTIVVLLNNQNVDIKSIARTGLEVVENK</sequence>
<feature type="transmembrane region" description="Helical" evidence="1">
    <location>
        <begin position="12"/>
        <end position="29"/>
    </location>
</feature>